<dbReference type="AlphaFoldDB" id="A0AAV5UXP9"/>
<name>A0AAV5UXP9_9BILA</name>
<gene>
    <name evidence="2" type="ORF">PFISCL1PPCAC_2583</name>
</gene>
<accession>A0AAV5UXP9</accession>
<proteinExistence type="predicted"/>
<feature type="region of interest" description="Disordered" evidence="1">
    <location>
        <begin position="182"/>
        <end position="225"/>
    </location>
</feature>
<feature type="compositionally biased region" description="Basic and acidic residues" evidence="1">
    <location>
        <begin position="209"/>
        <end position="225"/>
    </location>
</feature>
<organism evidence="2 3">
    <name type="scientific">Pristionchus fissidentatus</name>
    <dbReference type="NCBI Taxonomy" id="1538716"/>
    <lineage>
        <taxon>Eukaryota</taxon>
        <taxon>Metazoa</taxon>
        <taxon>Ecdysozoa</taxon>
        <taxon>Nematoda</taxon>
        <taxon>Chromadorea</taxon>
        <taxon>Rhabditida</taxon>
        <taxon>Rhabditina</taxon>
        <taxon>Diplogasteromorpha</taxon>
        <taxon>Diplogasteroidea</taxon>
        <taxon>Neodiplogasteridae</taxon>
        <taxon>Pristionchus</taxon>
    </lineage>
</organism>
<feature type="compositionally biased region" description="Basic and acidic residues" evidence="1">
    <location>
        <begin position="32"/>
        <end position="43"/>
    </location>
</feature>
<feature type="compositionally biased region" description="Basic and acidic residues" evidence="1">
    <location>
        <begin position="182"/>
        <end position="201"/>
    </location>
</feature>
<dbReference type="Proteomes" id="UP001432322">
    <property type="component" value="Unassembled WGS sequence"/>
</dbReference>
<evidence type="ECO:0000313" key="3">
    <source>
        <dbReference type="Proteomes" id="UP001432322"/>
    </source>
</evidence>
<dbReference type="EMBL" id="BTSY01000001">
    <property type="protein sequence ID" value="GMT11286.1"/>
    <property type="molecule type" value="Genomic_DNA"/>
</dbReference>
<protein>
    <submittedName>
        <fullName evidence="2">Uncharacterized protein</fullName>
    </submittedName>
</protein>
<comment type="caution">
    <text evidence="2">The sequence shown here is derived from an EMBL/GenBank/DDBJ whole genome shotgun (WGS) entry which is preliminary data.</text>
</comment>
<reference evidence="2" key="1">
    <citation type="submission" date="2023-10" db="EMBL/GenBank/DDBJ databases">
        <title>Genome assembly of Pristionchus species.</title>
        <authorList>
            <person name="Yoshida K."/>
            <person name="Sommer R.J."/>
        </authorList>
    </citation>
    <scope>NUCLEOTIDE SEQUENCE</scope>
    <source>
        <strain evidence="2">RS5133</strain>
    </source>
</reference>
<evidence type="ECO:0000313" key="2">
    <source>
        <dbReference type="EMBL" id="GMT11286.1"/>
    </source>
</evidence>
<keyword evidence="3" id="KW-1185">Reference proteome</keyword>
<feature type="region of interest" description="Disordered" evidence="1">
    <location>
        <begin position="1"/>
        <end position="51"/>
    </location>
</feature>
<evidence type="ECO:0000256" key="1">
    <source>
        <dbReference type="SAM" id="MobiDB-lite"/>
    </source>
</evidence>
<sequence length="225" mass="25746">MEEEKDSRKQRKLKEERRNHHKGHVLVGPDILVKKGNEKKSEPDPFGVGCSGVSHSLNKDKRWEKVEQAEEILEEKMCDSTFIKAHVSIKSGNYLVPTQACVVDSIHVEKGGYTSVTTVRNGKVETRKAKSDKSKLHMLTDGDTYESSSTTYTAITLKDGGPKMVERGWRRIQPYRVHTVEQRLTKRKGHEGERNDSRQDELEQQLDESYERKMETAESTKMGDN</sequence>